<comment type="catalytic activity">
    <reaction evidence="8">
        <text>Hydrolysis of terminal non-reducing beta-D-fructofuranoside residues in beta-D-fructofuranosides.</text>
        <dbReference type="EC" id="3.2.1.26"/>
    </reaction>
</comment>
<protein>
    <recommendedName>
        <fullName evidence="4 8">Sucrose-6-phosphate hydrolase</fullName>
        <ecNumber evidence="3 8">3.2.1.26</ecNumber>
    </recommendedName>
    <alternativeName>
        <fullName evidence="7 9">Invertase</fullName>
    </alternativeName>
</protein>
<dbReference type="SUPFAM" id="SSF75005">
    <property type="entry name" value="Arabinanase/levansucrase/invertase"/>
    <property type="match status" value="1"/>
</dbReference>
<dbReference type="SMART" id="SM00640">
    <property type="entry name" value="Glyco_32"/>
    <property type="match status" value="1"/>
</dbReference>
<comment type="similarity">
    <text evidence="2 8">Belongs to the glycosyl hydrolase 32 family.</text>
</comment>
<evidence type="ECO:0000256" key="2">
    <source>
        <dbReference type="ARBA" id="ARBA00009902"/>
    </source>
</evidence>
<evidence type="ECO:0000259" key="11">
    <source>
        <dbReference type="Pfam" id="PF08244"/>
    </source>
</evidence>
<evidence type="ECO:0000256" key="7">
    <source>
        <dbReference type="ARBA" id="ARBA00033367"/>
    </source>
</evidence>
<dbReference type="EMBL" id="JACOQH010000001">
    <property type="protein sequence ID" value="MBC5752659.1"/>
    <property type="molecule type" value="Genomic_DNA"/>
</dbReference>
<evidence type="ECO:0000256" key="1">
    <source>
        <dbReference type="ARBA" id="ARBA00004914"/>
    </source>
</evidence>
<dbReference type="InterPro" id="IPR013148">
    <property type="entry name" value="Glyco_hydro_32_N"/>
</dbReference>
<dbReference type="PROSITE" id="PS00609">
    <property type="entry name" value="GLYCOSYL_HYDROL_F32"/>
    <property type="match status" value="1"/>
</dbReference>
<evidence type="ECO:0000256" key="6">
    <source>
        <dbReference type="ARBA" id="ARBA00023295"/>
    </source>
</evidence>
<keyword evidence="5 8" id="KW-0378">Hydrolase</keyword>
<dbReference type="NCBIfam" id="TIGR01322">
    <property type="entry name" value="scrB_fam"/>
    <property type="match status" value="1"/>
</dbReference>
<dbReference type="InterPro" id="IPR001362">
    <property type="entry name" value="Glyco_hydro_32"/>
</dbReference>
<keyword evidence="9" id="KW-0119">Carbohydrate metabolism</keyword>
<dbReference type="PANTHER" id="PTHR43101:SF1">
    <property type="entry name" value="BETA-FRUCTOSIDASE"/>
    <property type="match status" value="1"/>
</dbReference>
<evidence type="ECO:0000256" key="8">
    <source>
        <dbReference type="RuleBase" id="RU362110"/>
    </source>
</evidence>
<evidence type="ECO:0000256" key="3">
    <source>
        <dbReference type="ARBA" id="ARBA00012758"/>
    </source>
</evidence>
<keyword evidence="6 8" id="KW-0326">Glycosidase</keyword>
<dbReference type="Proteomes" id="UP000621540">
    <property type="component" value="Unassembled WGS sequence"/>
</dbReference>
<evidence type="ECO:0000313" key="12">
    <source>
        <dbReference type="EMBL" id="MBC5752659.1"/>
    </source>
</evidence>
<comment type="subcellular location">
    <subcellularLocation>
        <location evidence="9">Cytoplasm</location>
    </subcellularLocation>
</comment>
<evidence type="ECO:0000256" key="9">
    <source>
        <dbReference type="RuleBase" id="RU365015"/>
    </source>
</evidence>
<dbReference type="InterPro" id="IPR006232">
    <property type="entry name" value="Suc6P_hydrolase"/>
</dbReference>
<feature type="domain" description="Glycosyl hydrolase family 32 N-terminal" evidence="10">
    <location>
        <begin position="32"/>
        <end position="339"/>
    </location>
</feature>
<dbReference type="InterPro" id="IPR051214">
    <property type="entry name" value="GH32_Enzymes"/>
</dbReference>
<dbReference type="Pfam" id="PF08244">
    <property type="entry name" value="Glyco_hydro_32C"/>
    <property type="match status" value="1"/>
</dbReference>
<reference evidence="12 13" key="1">
    <citation type="submission" date="2020-08" db="EMBL/GenBank/DDBJ databases">
        <title>Genome public.</title>
        <authorList>
            <person name="Liu C."/>
            <person name="Sun Q."/>
        </authorList>
    </citation>
    <scope>NUCLEOTIDE SEQUENCE [LARGE SCALE GENOMIC DNA]</scope>
    <source>
        <strain evidence="12 13">BX0805</strain>
    </source>
</reference>
<organism evidence="12 13">
    <name type="scientific">Roseburia yibonii</name>
    <dbReference type="NCBI Taxonomy" id="2763063"/>
    <lineage>
        <taxon>Bacteria</taxon>
        <taxon>Bacillati</taxon>
        <taxon>Bacillota</taxon>
        <taxon>Clostridia</taxon>
        <taxon>Lachnospirales</taxon>
        <taxon>Lachnospiraceae</taxon>
        <taxon>Roseburia</taxon>
    </lineage>
</organism>
<dbReference type="InterPro" id="IPR023296">
    <property type="entry name" value="Glyco_hydro_beta-prop_sf"/>
</dbReference>
<dbReference type="GO" id="GO:0016787">
    <property type="term" value="F:hydrolase activity"/>
    <property type="evidence" value="ECO:0007669"/>
    <property type="project" value="UniProtKB-KW"/>
</dbReference>
<dbReference type="Pfam" id="PF00251">
    <property type="entry name" value="Glyco_hydro_32N"/>
    <property type="match status" value="1"/>
</dbReference>
<dbReference type="Gene3D" id="2.60.120.560">
    <property type="entry name" value="Exo-inulinase, domain 1"/>
    <property type="match status" value="1"/>
</dbReference>
<dbReference type="InterPro" id="IPR013320">
    <property type="entry name" value="ConA-like_dom_sf"/>
</dbReference>
<sequence>MNVMAEVMVPWIQEQEKKGKDLKDAKWSTRFHIMPPVGWLNDPNGLCYYNGDYHFFFQYAPFDAKGGLKFWGHMKSKDMLHWTYEGVPLFPDSPYDCHGVYSGSAFTEDGQMELFYTGNVKLDGDYDYVLDGREANVIYTASQDGIHFTAKKCLLTSADYPEDYTRHVRDPKVFRENGRYYMLLGGRKKNDAGAALLYESADKMHWTLKEEFQTADTFGYMWECPDLFSLDENKVLSVSPQGLAREAFKNQNVYQSGYFLLKDGKTPSADMFVEWDMGFDFYAPQTFLDEKGRRILVGWAGLPDVEAEYQNPTVALGWQHVLTTPRELSVRNGRVVQTPVEEVAALRKKEISVECGKETEISGGCFDLELTVFSDAPMCITLEKECVIGYQNGVFTLEFQPGADTDIGCGRKARRARIEHLREVRILSDESLLEIYVNGGETVFTTRYYPDGSNRSIRVEADGTGKIFELAL</sequence>
<evidence type="ECO:0000313" key="13">
    <source>
        <dbReference type="Proteomes" id="UP000621540"/>
    </source>
</evidence>
<dbReference type="RefSeq" id="WP_186981402.1">
    <property type="nucleotide sequence ID" value="NZ_JACOQH010000001.1"/>
</dbReference>
<keyword evidence="9" id="KW-0963">Cytoplasm</keyword>
<name>A0ABR7I795_9FIRM</name>
<dbReference type="SUPFAM" id="SSF49899">
    <property type="entry name" value="Concanavalin A-like lectins/glucanases"/>
    <property type="match status" value="1"/>
</dbReference>
<evidence type="ECO:0000256" key="4">
    <source>
        <dbReference type="ARBA" id="ARBA00019623"/>
    </source>
</evidence>
<comment type="function">
    <text evidence="9">Enables the bacterium to metabolize sucrose as a sole carbon source.</text>
</comment>
<dbReference type="PANTHER" id="PTHR43101">
    <property type="entry name" value="BETA-FRUCTOSIDASE"/>
    <property type="match status" value="1"/>
</dbReference>
<dbReference type="CDD" id="cd18623">
    <property type="entry name" value="GH32_ScrB-like"/>
    <property type="match status" value="1"/>
</dbReference>
<comment type="caution">
    <text evidence="12">The sequence shown here is derived from an EMBL/GenBank/DDBJ whole genome shotgun (WGS) entry which is preliminary data.</text>
</comment>
<dbReference type="Gene3D" id="2.115.10.20">
    <property type="entry name" value="Glycosyl hydrolase domain, family 43"/>
    <property type="match status" value="1"/>
</dbReference>
<proteinExistence type="inferred from homology"/>
<evidence type="ECO:0000259" key="10">
    <source>
        <dbReference type="Pfam" id="PF00251"/>
    </source>
</evidence>
<comment type="pathway">
    <text evidence="1 9">Glycan biosynthesis; sucrose metabolism.</text>
</comment>
<dbReference type="InterPro" id="IPR018053">
    <property type="entry name" value="Glyco_hydro_32_AS"/>
</dbReference>
<gene>
    <name evidence="12" type="ORF">H8Z76_01240</name>
</gene>
<evidence type="ECO:0000256" key="5">
    <source>
        <dbReference type="ARBA" id="ARBA00022801"/>
    </source>
</evidence>
<keyword evidence="13" id="KW-1185">Reference proteome</keyword>
<accession>A0ABR7I795</accession>
<dbReference type="InterPro" id="IPR013189">
    <property type="entry name" value="Glyco_hydro_32_C"/>
</dbReference>
<dbReference type="EC" id="3.2.1.26" evidence="3 8"/>
<feature type="domain" description="Glycosyl hydrolase family 32 C-terminal" evidence="11">
    <location>
        <begin position="420"/>
        <end position="466"/>
    </location>
</feature>